<organism evidence="1 2">
    <name type="scientific">Citrus sinensis</name>
    <name type="common">Sweet orange</name>
    <name type="synonym">Citrus aurantium var. sinensis</name>
    <dbReference type="NCBI Taxonomy" id="2711"/>
    <lineage>
        <taxon>Eukaryota</taxon>
        <taxon>Viridiplantae</taxon>
        <taxon>Streptophyta</taxon>
        <taxon>Embryophyta</taxon>
        <taxon>Tracheophyta</taxon>
        <taxon>Spermatophyta</taxon>
        <taxon>Magnoliopsida</taxon>
        <taxon>eudicotyledons</taxon>
        <taxon>Gunneridae</taxon>
        <taxon>Pentapetalae</taxon>
        <taxon>rosids</taxon>
        <taxon>malvids</taxon>
        <taxon>Sapindales</taxon>
        <taxon>Rutaceae</taxon>
        <taxon>Aurantioideae</taxon>
        <taxon>Citrus</taxon>
    </lineage>
</organism>
<dbReference type="EMBL" id="CM039178">
    <property type="protein sequence ID" value="KAH9680128.1"/>
    <property type="molecule type" value="Genomic_DNA"/>
</dbReference>
<accession>A0ACB8HZZ7</accession>
<dbReference type="Proteomes" id="UP000829398">
    <property type="component" value="Chromosome 9"/>
</dbReference>
<name>A0ACB8HZZ7_CITSI</name>
<proteinExistence type="predicted"/>
<gene>
    <name evidence="1" type="ORF">KPL71_026427</name>
</gene>
<sequence length="579" mass="65113">MDKCISAGNPNLRTTGPKYSFRRCSSGITTPRTTTHWYQSHTSCRGESAQINESQFPIMSPYNLYKQKTSLTRSIQTLISPKRPLPKEYIQSSRLDQCALQASQSEQYVTIEIPSDLVANWKREGYIHLHLGGVRLILTLHGRKGLPVTARITFLDTRFKEYQHAVIGTVLTTLHAGSVLLTFYPNFNLSLEDPNLPTTLKFFGFSHLQPTPHPSSPRKSQSKVKISEPKPNVPSSSSTSTIPPEDLPQDIPKPLKKDKSPMDQYHYHTVQTQSSDSSDSSEPEINHSTSSSPYDSSKTFTDSESEYADITGILMATETADPSASTSTPIVEDHPSDQASQTDPMPPPVHEHSTKPSSASWFTFDDIPRHKWSSRLQEFAAWIDLQGTKPNAQPQAVLCEFMARSTGSLRDWLESLGEYRQLQFMESPIGTALNLIHEQFIGITLQTLKEKQLYAKLKKCEFWLEKVTFLGHVVSRDGILVDPLKVEVVSQWSRPTNAKEVRSFLGLAGYYRRFVEGFSKIAMPLTQLTKKNAKFVWTSKCEKSFEDLKRWLVTAPILAIPNGSKDFVIHSDVIGCILM</sequence>
<protein>
    <submittedName>
        <fullName evidence="1">Uncharacterized protein</fullName>
    </submittedName>
</protein>
<comment type="caution">
    <text evidence="1">The sequence shown here is derived from an EMBL/GenBank/DDBJ whole genome shotgun (WGS) entry which is preliminary data.</text>
</comment>
<reference evidence="2" key="1">
    <citation type="journal article" date="2023" name="Hortic. Res.">
        <title>A chromosome-level phased genome enabling allele-level studies in sweet orange: a case study on citrus Huanglongbing tolerance.</title>
        <authorList>
            <person name="Wu B."/>
            <person name="Yu Q."/>
            <person name="Deng Z."/>
            <person name="Duan Y."/>
            <person name="Luo F."/>
            <person name="Gmitter F. Jr."/>
        </authorList>
    </citation>
    <scope>NUCLEOTIDE SEQUENCE [LARGE SCALE GENOMIC DNA]</scope>
    <source>
        <strain evidence="2">cv. Valencia</strain>
    </source>
</reference>
<evidence type="ECO:0000313" key="2">
    <source>
        <dbReference type="Proteomes" id="UP000829398"/>
    </source>
</evidence>
<evidence type="ECO:0000313" key="1">
    <source>
        <dbReference type="EMBL" id="KAH9680128.1"/>
    </source>
</evidence>
<keyword evidence="2" id="KW-1185">Reference proteome</keyword>